<evidence type="ECO:0000313" key="2">
    <source>
        <dbReference type="Proteomes" id="UP000178092"/>
    </source>
</evidence>
<sequence length="185" mass="20683">MVYFEKFLSHDTIFVVWSWEECIMDERCCYICGPLTELPPDVRDKVKAVYSCLAGICQKVTGVRGFAPHEHYDPVAAPHFTPQQVDAGEREQVCKKTSCVIVVALAPSWGGGIEVEMANRSGVPVILLAPQGKQVSRLLRGNPAVMAEREFFSDFSNIECVLQCLLEEIFIKGLCQKVITKRTTQ</sequence>
<name>A0A1G2R1G8_9BACT</name>
<evidence type="ECO:0008006" key="3">
    <source>
        <dbReference type="Google" id="ProtNLM"/>
    </source>
</evidence>
<organism evidence="1 2">
    <name type="scientific">Candidatus Wildermuthbacteria bacterium RIFCSPHIGHO2_02_FULL_45_25</name>
    <dbReference type="NCBI Taxonomy" id="1802450"/>
    <lineage>
        <taxon>Bacteria</taxon>
        <taxon>Candidatus Wildermuthiibacteriota</taxon>
    </lineage>
</organism>
<evidence type="ECO:0000313" key="1">
    <source>
        <dbReference type="EMBL" id="OHA66724.1"/>
    </source>
</evidence>
<dbReference type="Proteomes" id="UP000178092">
    <property type="component" value="Unassembled WGS sequence"/>
</dbReference>
<gene>
    <name evidence="1" type="ORF">A3C04_00235</name>
</gene>
<proteinExistence type="predicted"/>
<accession>A0A1G2R1G8</accession>
<dbReference type="AlphaFoldDB" id="A0A1G2R1G8"/>
<dbReference type="EMBL" id="MHTV01000025">
    <property type="protein sequence ID" value="OHA66724.1"/>
    <property type="molecule type" value="Genomic_DNA"/>
</dbReference>
<dbReference type="Gene3D" id="3.40.50.450">
    <property type="match status" value="1"/>
</dbReference>
<comment type="caution">
    <text evidence="1">The sequence shown here is derived from an EMBL/GenBank/DDBJ whole genome shotgun (WGS) entry which is preliminary data.</text>
</comment>
<protein>
    <recommendedName>
        <fullName evidence="3">Nucleoside 2-deoxyribosyltransferase</fullName>
    </recommendedName>
</protein>
<reference evidence="1 2" key="1">
    <citation type="journal article" date="2016" name="Nat. Commun.">
        <title>Thousands of microbial genomes shed light on interconnected biogeochemical processes in an aquifer system.</title>
        <authorList>
            <person name="Anantharaman K."/>
            <person name="Brown C.T."/>
            <person name="Hug L.A."/>
            <person name="Sharon I."/>
            <person name="Castelle C.J."/>
            <person name="Probst A.J."/>
            <person name="Thomas B.C."/>
            <person name="Singh A."/>
            <person name="Wilkins M.J."/>
            <person name="Karaoz U."/>
            <person name="Brodie E.L."/>
            <person name="Williams K.H."/>
            <person name="Hubbard S.S."/>
            <person name="Banfield J.F."/>
        </authorList>
    </citation>
    <scope>NUCLEOTIDE SEQUENCE [LARGE SCALE GENOMIC DNA]</scope>
</reference>